<evidence type="ECO:0000313" key="11">
    <source>
        <dbReference type="Proteomes" id="UP000234881"/>
    </source>
</evidence>
<dbReference type="InterPro" id="IPR007159">
    <property type="entry name" value="SpoVT-AbrB_dom"/>
</dbReference>
<dbReference type="InterPro" id="IPR020603">
    <property type="entry name" value="MraZ_dom"/>
</dbReference>
<evidence type="ECO:0000256" key="4">
    <source>
        <dbReference type="ARBA" id="ARBA00023015"/>
    </source>
</evidence>
<evidence type="ECO:0000313" key="9">
    <source>
        <dbReference type="EMBL" id="PLW75553.1"/>
    </source>
</evidence>
<evidence type="ECO:0000313" key="10">
    <source>
        <dbReference type="EMBL" id="PLW78960.1"/>
    </source>
</evidence>
<accession>A0A2N5XWS5</accession>
<feature type="domain" description="SpoVT-AbrB" evidence="8">
    <location>
        <begin position="83"/>
        <end position="126"/>
    </location>
</feature>
<sequence>MGDFVSKYVNRLDSKGRVSIPAPFRQILTREGQEMLFCSPSLDLEAVDAGGLRLRGEIDTHLESFEAFSDEREVLATALLGESETLKIDKDGRVVLSDTIKAHTDITDSVVFVGQGFKFQIWQPDRYEAYKAEATERARAMRKAKAAQKQREGVGQ</sequence>
<dbReference type="EMBL" id="PKUQ01000001">
    <property type="protein sequence ID" value="PLW78960.1"/>
    <property type="molecule type" value="Genomic_DNA"/>
</dbReference>
<dbReference type="OrthoDB" id="9807753at2"/>
<evidence type="ECO:0000256" key="7">
    <source>
        <dbReference type="HAMAP-Rule" id="MF_01008"/>
    </source>
</evidence>
<comment type="similarity">
    <text evidence="7">Belongs to the MraZ family.</text>
</comment>
<dbReference type="PANTHER" id="PTHR34701">
    <property type="entry name" value="TRANSCRIPTIONAL REGULATOR MRAZ"/>
    <property type="match status" value="1"/>
</dbReference>
<keyword evidence="4 7" id="KW-0805">Transcription regulation</keyword>
<dbReference type="HAMAP" id="MF_01008">
    <property type="entry name" value="MraZ"/>
    <property type="match status" value="1"/>
</dbReference>
<keyword evidence="6 7" id="KW-0804">Transcription</keyword>
<dbReference type="CDD" id="cd16321">
    <property type="entry name" value="MraZ_C"/>
    <property type="match status" value="1"/>
</dbReference>
<evidence type="ECO:0000259" key="8">
    <source>
        <dbReference type="PROSITE" id="PS51740"/>
    </source>
</evidence>
<comment type="subunit">
    <text evidence="7">Forms oligomers.</text>
</comment>
<organism evidence="10 11">
    <name type="scientific">Cohaesibacter celericrescens</name>
    <dbReference type="NCBI Taxonomy" id="2067669"/>
    <lineage>
        <taxon>Bacteria</taxon>
        <taxon>Pseudomonadati</taxon>
        <taxon>Pseudomonadota</taxon>
        <taxon>Alphaproteobacteria</taxon>
        <taxon>Hyphomicrobiales</taxon>
        <taxon>Cohaesibacteraceae</taxon>
    </lineage>
</organism>
<dbReference type="GO" id="GO:0003700">
    <property type="term" value="F:DNA-binding transcription factor activity"/>
    <property type="evidence" value="ECO:0007669"/>
    <property type="project" value="UniProtKB-UniRule"/>
</dbReference>
<dbReference type="PROSITE" id="PS51740">
    <property type="entry name" value="SPOVT_ABRB"/>
    <property type="match status" value="2"/>
</dbReference>
<evidence type="ECO:0000256" key="5">
    <source>
        <dbReference type="ARBA" id="ARBA00023125"/>
    </source>
</evidence>
<keyword evidence="5 7" id="KW-0238">DNA-binding</keyword>
<dbReference type="InterPro" id="IPR037914">
    <property type="entry name" value="SpoVT-AbrB_sf"/>
</dbReference>
<comment type="subcellular location">
    <subcellularLocation>
        <location evidence="7">Cytoplasm</location>
        <location evidence="7">Nucleoid</location>
    </subcellularLocation>
</comment>
<evidence type="ECO:0000256" key="3">
    <source>
        <dbReference type="ARBA" id="ARBA00022737"/>
    </source>
</evidence>
<dbReference type="GO" id="GO:0005737">
    <property type="term" value="C:cytoplasm"/>
    <property type="evidence" value="ECO:0007669"/>
    <property type="project" value="UniProtKB-UniRule"/>
</dbReference>
<keyword evidence="2 7" id="KW-0963">Cytoplasm</keyword>
<evidence type="ECO:0000256" key="2">
    <source>
        <dbReference type="ARBA" id="ARBA00022490"/>
    </source>
</evidence>
<proteinExistence type="inferred from homology"/>
<evidence type="ECO:0000256" key="6">
    <source>
        <dbReference type="ARBA" id="ARBA00023163"/>
    </source>
</evidence>
<dbReference type="InterPro" id="IPR035642">
    <property type="entry name" value="MraZ_N"/>
</dbReference>
<reference evidence="10 11" key="1">
    <citation type="submission" date="2018-01" db="EMBL/GenBank/DDBJ databases">
        <title>The draft genome sequence of Cohaesibacter sp. H1304.</title>
        <authorList>
            <person name="Wang N.-N."/>
            <person name="Du Z.-J."/>
        </authorList>
    </citation>
    <scope>NUCLEOTIDE SEQUENCE [LARGE SCALE GENOMIC DNA]</scope>
    <source>
        <strain evidence="10 11">H1304</strain>
    </source>
</reference>
<dbReference type="RefSeq" id="WP_101532043.1">
    <property type="nucleotide sequence ID" value="NZ_JBFHIU010000027.1"/>
</dbReference>
<keyword evidence="3" id="KW-0677">Repeat</keyword>
<dbReference type="PANTHER" id="PTHR34701:SF1">
    <property type="entry name" value="TRANSCRIPTIONAL REGULATOR MRAZ"/>
    <property type="match status" value="1"/>
</dbReference>
<dbReference type="GO" id="GO:2000143">
    <property type="term" value="P:negative regulation of DNA-templated transcription initiation"/>
    <property type="evidence" value="ECO:0007669"/>
    <property type="project" value="TreeGrafter"/>
</dbReference>
<dbReference type="CDD" id="cd16320">
    <property type="entry name" value="MraZ_N"/>
    <property type="match status" value="1"/>
</dbReference>
<dbReference type="GO" id="GO:0009295">
    <property type="term" value="C:nucleoid"/>
    <property type="evidence" value="ECO:0007669"/>
    <property type="project" value="UniProtKB-SubCell"/>
</dbReference>
<dbReference type="InterPro" id="IPR035644">
    <property type="entry name" value="MraZ_C"/>
</dbReference>
<dbReference type="InterPro" id="IPR038619">
    <property type="entry name" value="MraZ_sf"/>
</dbReference>
<dbReference type="Pfam" id="PF02381">
    <property type="entry name" value="MraZ"/>
    <property type="match status" value="1"/>
</dbReference>
<dbReference type="InterPro" id="IPR003444">
    <property type="entry name" value="MraZ"/>
</dbReference>
<feature type="domain" description="SpoVT-AbrB" evidence="8">
    <location>
        <begin position="7"/>
        <end position="54"/>
    </location>
</feature>
<dbReference type="AlphaFoldDB" id="A0A2N5XWS5"/>
<dbReference type="EMBL" id="PKUQ01000050">
    <property type="protein sequence ID" value="PLW75553.1"/>
    <property type="molecule type" value="Genomic_DNA"/>
</dbReference>
<keyword evidence="11" id="KW-1185">Reference proteome</keyword>
<name>A0A2N5XWS5_9HYPH</name>
<dbReference type="Proteomes" id="UP000234881">
    <property type="component" value="Unassembled WGS sequence"/>
</dbReference>
<comment type="caution">
    <text evidence="10">The sequence shown here is derived from an EMBL/GenBank/DDBJ whole genome shotgun (WGS) entry which is preliminary data.</text>
</comment>
<gene>
    <name evidence="7" type="primary">mraZ</name>
    <name evidence="10" type="ORF">C0081_01610</name>
    <name evidence="9" type="ORF">C0081_19650</name>
</gene>
<dbReference type="Gene3D" id="3.40.1550.20">
    <property type="entry name" value="Transcriptional regulator MraZ domain"/>
    <property type="match status" value="1"/>
</dbReference>
<protein>
    <recommendedName>
        <fullName evidence="1 7">Transcriptional regulator MraZ</fullName>
    </recommendedName>
</protein>
<evidence type="ECO:0000256" key="1">
    <source>
        <dbReference type="ARBA" id="ARBA00013860"/>
    </source>
</evidence>
<dbReference type="GO" id="GO:0000976">
    <property type="term" value="F:transcription cis-regulatory region binding"/>
    <property type="evidence" value="ECO:0007669"/>
    <property type="project" value="TreeGrafter"/>
</dbReference>
<dbReference type="SUPFAM" id="SSF89447">
    <property type="entry name" value="AbrB/MazE/MraZ-like"/>
    <property type="match status" value="1"/>
</dbReference>